<keyword evidence="6" id="KW-0067">ATP-binding</keyword>
<dbReference type="PANTHER" id="PTHR13710:SF105">
    <property type="entry name" value="ATP-DEPENDENT DNA HELICASE Q1"/>
    <property type="match status" value="1"/>
</dbReference>
<dbReference type="FunFam" id="3.40.50.300:FF:001389">
    <property type="entry name" value="ATP-dependent DNA helicase RecQ"/>
    <property type="match status" value="1"/>
</dbReference>
<dbReference type="AlphaFoldDB" id="A0A1M7KAL5"/>
<dbReference type="PROSITE" id="PS51192">
    <property type="entry name" value="HELICASE_ATP_BIND_1"/>
    <property type="match status" value="1"/>
</dbReference>
<dbReference type="GO" id="GO:0043590">
    <property type="term" value="C:bacterial nucleoid"/>
    <property type="evidence" value="ECO:0007669"/>
    <property type="project" value="TreeGrafter"/>
</dbReference>
<keyword evidence="16" id="KW-1185">Reference proteome</keyword>
<evidence type="ECO:0000256" key="8">
    <source>
        <dbReference type="ARBA" id="ARBA00023235"/>
    </source>
</evidence>
<feature type="domain" description="Helicase ATP-binding" evidence="13">
    <location>
        <begin position="30"/>
        <end position="199"/>
    </location>
</feature>
<dbReference type="PROSITE" id="PS51194">
    <property type="entry name" value="HELICASE_CTER"/>
    <property type="match status" value="1"/>
</dbReference>
<dbReference type="InterPro" id="IPR002464">
    <property type="entry name" value="DNA/RNA_helicase_DEAH_CS"/>
</dbReference>
<dbReference type="GO" id="GO:0003677">
    <property type="term" value="F:DNA binding"/>
    <property type="evidence" value="ECO:0007669"/>
    <property type="project" value="UniProtKB-KW"/>
</dbReference>
<protein>
    <recommendedName>
        <fullName evidence="11">ATP-dependent DNA helicase RecQ</fullName>
        <ecNumber evidence="10">5.6.2.4</ecNumber>
    </recommendedName>
    <alternativeName>
        <fullName evidence="12">DNA 3'-5' helicase RecQ</fullName>
    </alternativeName>
</protein>
<keyword evidence="3" id="KW-0547">Nucleotide-binding</keyword>
<dbReference type="STRING" id="551987.SAMN05192549_10231"/>
<evidence type="ECO:0000256" key="2">
    <source>
        <dbReference type="ARBA" id="ARBA00022723"/>
    </source>
</evidence>
<dbReference type="InterPro" id="IPR001650">
    <property type="entry name" value="Helicase_C-like"/>
</dbReference>
<evidence type="ECO:0000256" key="6">
    <source>
        <dbReference type="ARBA" id="ARBA00022840"/>
    </source>
</evidence>
<dbReference type="Gene3D" id="3.40.50.300">
    <property type="entry name" value="P-loop containing nucleotide triphosphate hydrolases"/>
    <property type="match status" value="2"/>
</dbReference>
<dbReference type="GO" id="GO:0009378">
    <property type="term" value="F:four-way junction helicase activity"/>
    <property type="evidence" value="ECO:0007669"/>
    <property type="project" value="TreeGrafter"/>
</dbReference>
<dbReference type="Pfam" id="PF00271">
    <property type="entry name" value="Helicase_C"/>
    <property type="match status" value="1"/>
</dbReference>
<dbReference type="GO" id="GO:0016787">
    <property type="term" value="F:hydrolase activity"/>
    <property type="evidence" value="ECO:0007669"/>
    <property type="project" value="UniProtKB-KW"/>
</dbReference>
<dbReference type="Pfam" id="PF00270">
    <property type="entry name" value="DEAD"/>
    <property type="match status" value="1"/>
</dbReference>
<dbReference type="OrthoDB" id="9760034at2"/>
<dbReference type="SMART" id="SM00487">
    <property type="entry name" value="DEXDc"/>
    <property type="match status" value="1"/>
</dbReference>
<keyword evidence="5 15" id="KW-0347">Helicase</keyword>
<evidence type="ECO:0000259" key="14">
    <source>
        <dbReference type="PROSITE" id="PS51194"/>
    </source>
</evidence>
<dbReference type="EC" id="5.6.2.4" evidence="10"/>
<evidence type="ECO:0000256" key="12">
    <source>
        <dbReference type="ARBA" id="ARBA00044550"/>
    </source>
</evidence>
<organism evidence="15 16">
    <name type="scientific">Duganella sacchari</name>
    <dbReference type="NCBI Taxonomy" id="551987"/>
    <lineage>
        <taxon>Bacteria</taxon>
        <taxon>Pseudomonadati</taxon>
        <taxon>Pseudomonadota</taxon>
        <taxon>Betaproteobacteria</taxon>
        <taxon>Burkholderiales</taxon>
        <taxon>Oxalobacteraceae</taxon>
        <taxon>Telluria group</taxon>
        <taxon>Duganella</taxon>
    </lineage>
</organism>
<dbReference type="InterPro" id="IPR014001">
    <property type="entry name" value="Helicase_ATP-bd"/>
</dbReference>
<dbReference type="PANTHER" id="PTHR13710">
    <property type="entry name" value="DNA HELICASE RECQ FAMILY MEMBER"/>
    <property type="match status" value="1"/>
</dbReference>
<evidence type="ECO:0000256" key="3">
    <source>
        <dbReference type="ARBA" id="ARBA00022741"/>
    </source>
</evidence>
<evidence type="ECO:0000256" key="9">
    <source>
        <dbReference type="ARBA" id="ARBA00034617"/>
    </source>
</evidence>
<evidence type="ECO:0000313" key="15">
    <source>
        <dbReference type="EMBL" id="SHM62274.1"/>
    </source>
</evidence>
<sequence length="442" mass="48690">MAISINKQIERLLRKVFGIEALRDGQQRVIDSVMAGRDTLAVMPTGSGKSLCYQLPARLLDGITVVVSPLISLMKDQAEKLEEAGIASAAQVNSSLSRADELEALEAIGGADKDIVFCTPERLVSTEFRELLQQTGVGLLVIDEAHCISQWGHDFRPAYMEIGSALAALGQPQVLALTATATDDVIADIRAQLGRPALRVVNTGIYRPNLQYRVQQVTNPEEKNTTLLELVRGTQGVGIVYAATVKAVKEAYQLLLDAGESVALYHGKLRAAERSENQNLFMNGERRIMVATNAFGMGIDKSDTRFVIHLQVPGNLEAYYQESGRAGRDGEDAACTLLYYHDDTRLQKFFLMKSKAPDDRHELDREKLERMIGYAQSGFCRWKLLLDYFGDPLPGFERCCRCDNCLSPPVISGDQLEQEQLGDLRLAEVIVGDQHQAGMAIG</sequence>
<evidence type="ECO:0000256" key="7">
    <source>
        <dbReference type="ARBA" id="ARBA00023125"/>
    </source>
</evidence>
<evidence type="ECO:0000256" key="5">
    <source>
        <dbReference type="ARBA" id="ARBA00022806"/>
    </source>
</evidence>
<comment type="catalytic activity">
    <reaction evidence="9">
        <text>Couples ATP hydrolysis with the unwinding of duplex DNA by translocating in the 3'-5' direction.</text>
        <dbReference type="EC" id="5.6.2.4"/>
    </reaction>
</comment>
<evidence type="ECO:0000256" key="1">
    <source>
        <dbReference type="ARBA" id="ARBA00005446"/>
    </source>
</evidence>
<dbReference type="InterPro" id="IPR004589">
    <property type="entry name" value="DNA_helicase_ATP-dep_RecQ"/>
</dbReference>
<dbReference type="GO" id="GO:0005737">
    <property type="term" value="C:cytoplasm"/>
    <property type="evidence" value="ECO:0007669"/>
    <property type="project" value="TreeGrafter"/>
</dbReference>
<dbReference type="Pfam" id="PF16124">
    <property type="entry name" value="RecQ_Zn_bind"/>
    <property type="match status" value="1"/>
</dbReference>
<comment type="similarity">
    <text evidence="1">Belongs to the helicase family. RecQ subfamily.</text>
</comment>
<dbReference type="EMBL" id="FRCX01000002">
    <property type="protein sequence ID" value="SHM62274.1"/>
    <property type="molecule type" value="Genomic_DNA"/>
</dbReference>
<dbReference type="GO" id="GO:0005524">
    <property type="term" value="F:ATP binding"/>
    <property type="evidence" value="ECO:0007669"/>
    <property type="project" value="UniProtKB-KW"/>
</dbReference>
<dbReference type="InterPro" id="IPR027417">
    <property type="entry name" value="P-loop_NTPase"/>
</dbReference>
<dbReference type="GO" id="GO:0043138">
    <property type="term" value="F:3'-5' DNA helicase activity"/>
    <property type="evidence" value="ECO:0007669"/>
    <property type="project" value="UniProtKB-EC"/>
</dbReference>
<dbReference type="RefSeq" id="WP_072781632.1">
    <property type="nucleotide sequence ID" value="NZ_FRCX01000002.1"/>
</dbReference>
<keyword evidence="2" id="KW-0479">Metal-binding</keyword>
<dbReference type="Proteomes" id="UP000184339">
    <property type="component" value="Unassembled WGS sequence"/>
</dbReference>
<name>A0A1M7KAL5_9BURK</name>
<accession>A0A1M7KAL5</accession>
<dbReference type="CDD" id="cd17920">
    <property type="entry name" value="DEXHc_RecQ"/>
    <property type="match status" value="1"/>
</dbReference>
<dbReference type="InterPro" id="IPR011545">
    <property type="entry name" value="DEAD/DEAH_box_helicase_dom"/>
</dbReference>
<evidence type="ECO:0000313" key="16">
    <source>
        <dbReference type="Proteomes" id="UP000184339"/>
    </source>
</evidence>
<proteinExistence type="inferred from homology"/>
<dbReference type="NCBIfam" id="TIGR00614">
    <property type="entry name" value="recQ_fam"/>
    <property type="match status" value="1"/>
</dbReference>
<dbReference type="SUPFAM" id="SSF52540">
    <property type="entry name" value="P-loop containing nucleoside triphosphate hydrolases"/>
    <property type="match status" value="1"/>
</dbReference>
<dbReference type="GO" id="GO:0006281">
    <property type="term" value="P:DNA repair"/>
    <property type="evidence" value="ECO:0007669"/>
    <property type="project" value="TreeGrafter"/>
</dbReference>
<evidence type="ECO:0000256" key="10">
    <source>
        <dbReference type="ARBA" id="ARBA00034808"/>
    </source>
</evidence>
<keyword evidence="7" id="KW-0238">DNA-binding</keyword>
<dbReference type="PROSITE" id="PS00690">
    <property type="entry name" value="DEAH_ATP_HELICASE"/>
    <property type="match status" value="1"/>
</dbReference>
<dbReference type="GO" id="GO:0030894">
    <property type="term" value="C:replisome"/>
    <property type="evidence" value="ECO:0007669"/>
    <property type="project" value="TreeGrafter"/>
</dbReference>
<keyword evidence="4" id="KW-0378">Hydrolase</keyword>
<keyword evidence="8" id="KW-0413">Isomerase</keyword>
<evidence type="ECO:0000256" key="11">
    <source>
        <dbReference type="ARBA" id="ARBA00044535"/>
    </source>
</evidence>
<evidence type="ECO:0000256" key="4">
    <source>
        <dbReference type="ARBA" id="ARBA00022801"/>
    </source>
</evidence>
<dbReference type="SMART" id="SM00490">
    <property type="entry name" value="HELICc"/>
    <property type="match status" value="1"/>
</dbReference>
<feature type="domain" description="Helicase C-terminal" evidence="14">
    <location>
        <begin position="226"/>
        <end position="372"/>
    </location>
</feature>
<dbReference type="GO" id="GO:0006310">
    <property type="term" value="P:DNA recombination"/>
    <property type="evidence" value="ECO:0007669"/>
    <property type="project" value="InterPro"/>
</dbReference>
<reference evidence="16" key="1">
    <citation type="submission" date="2016-11" db="EMBL/GenBank/DDBJ databases">
        <authorList>
            <person name="Varghese N."/>
            <person name="Submissions S."/>
        </authorList>
    </citation>
    <scope>NUCLEOTIDE SEQUENCE [LARGE SCALE GENOMIC DNA]</scope>
    <source>
        <strain evidence="16">Sac-22</strain>
    </source>
</reference>
<gene>
    <name evidence="15" type="ORF">SAMN05192549_10231</name>
</gene>
<dbReference type="InterPro" id="IPR032284">
    <property type="entry name" value="RecQ_Zn-bd"/>
</dbReference>
<evidence type="ECO:0000259" key="13">
    <source>
        <dbReference type="PROSITE" id="PS51192"/>
    </source>
</evidence>
<dbReference type="GO" id="GO:0046872">
    <property type="term" value="F:metal ion binding"/>
    <property type="evidence" value="ECO:0007669"/>
    <property type="project" value="UniProtKB-KW"/>
</dbReference>